<sequence length="127" mass="13906">MTDGVAPAARCWAAVAVVLTGQRLEPAPDVDWDAGRLVAWLAEQEWDAAALQDRRRRCQAADRPWPEALPTDLIDGLEFARYAAVLAQVRTATGLDGLAERVHHGPAVIGPDETRLLREVPPHSVQR</sequence>
<proteinExistence type="predicted"/>
<evidence type="ECO:0000313" key="1">
    <source>
        <dbReference type="EMBL" id="AXE39524.1"/>
    </source>
</evidence>
<organism evidence="1 2">
    <name type="scientific">Acidipropionibacterium virtanenii</name>
    <dbReference type="NCBI Taxonomy" id="2057246"/>
    <lineage>
        <taxon>Bacteria</taxon>
        <taxon>Bacillati</taxon>
        <taxon>Actinomycetota</taxon>
        <taxon>Actinomycetes</taxon>
        <taxon>Propionibacteriales</taxon>
        <taxon>Propionibacteriaceae</taxon>
        <taxon>Acidipropionibacterium</taxon>
    </lineage>
</organism>
<keyword evidence="2" id="KW-1185">Reference proteome</keyword>
<dbReference type="KEGG" id="acij:JS278_02384"/>
<protein>
    <submittedName>
        <fullName evidence="1">Uncharacterized protein</fullName>
    </submittedName>
</protein>
<dbReference type="AlphaFoldDB" id="A0A344UW76"/>
<dbReference type="Proteomes" id="UP000251995">
    <property type="component" value="Chromosome"/>
</dbReference>
<dbReference type="EMBL" id="CP025198">
    <property type="protein sequence ID" value="AXE39524.1"/>
    <property type="molecule type" value="Genomic_DNA"/>
</dbReference>
<reference evidence="1 2" key="1">
    <citation type="submission" date="2017-12" db="EMBL/GenBank/DDBJ databases">
        <title>The whole genome sequence of the Acidipropionibacterium virtanenii sp. nov. type strain JS278.</title>
        <authorList>
            <person name="Laine P."/>
            <person name="Deptula P."/>
            <person name="Varmanen P."/>
            <person name="Auvinen P."/>
        </authorList>
    </citation>
    <scope>NUCLEOTIDE SEQUENCE [LARGE SCALE GENOMIC DNA]</scope>
    <source>
        <strain evidence="1 2">JS278</strain>
    </source>
</reference>
<gene>
    <name evidence="1" type="ORF">JS278_02384</name>
</gene>
<evidence type="ECO:0000313" key="2">
    <source>
        <dbReference type="Proteomes" id="UP000251995"/>
    </source>
</evidence>
<accession>A0A344UW76</accession>
<name>A0A344UW76_9ACTN</name>